<reference evidence="1 2" key="1">
    <citation type="journal article" date="2012" name="J. Bacteriol.">
        <title>Complete genome sequence of the broad-host-range strain Sinorhizobium fredii USDA257.</title>
        <authorList>
            <person name="Schuldes J."/>
            <person name="Rodriguez Orbegoso M."/>
            <person name="Schmeisser C."/>
            <person name="Krishnan H.B."/>
            <person name="Daniel R."/>
            <person name="Streit W.R."/>
        </authorList>
    </citation>
    <scope>NUCLEOTIDE SEQUENCE [LARGE SCALE GENOMIC DNA]</scope>
    <source>
        <strain evidence="1 2">USDA 257</strain>
    </source>
</reference>
<evidence type="ECO:0000313" key="2">
    <source>
        <dbReference type="Proteomes" id="UP000006180"/>
    </source>
</evidence>
<gene>
    <name evidence="1" type="ORF">USDA257_c16740</name>
</gene>
<name>I3X306_SINF2</name>
<dbReference type="EMBL" id="CP003563">
    <property type="protein sequence ID" value="AFL50262.1"/>
    <property type="molecule type" value="Genomic_DNA"/>
</dbReference>
<accession>I3X306</accession>
<dbReference type="PATRIC" id="fig|1185652.3.peg.1738"/>
<dbReference type="KEGG" id="sfd:USDA257_c16740"/>
<dbReference type="HOGENOM" id="CLU_3157823_0_0_5"/>
<proteinExistence type="predicted"/>
<dbReference type="Proteomes" id="UP000006180">
    <property type="component" value="Chromosome"/>
</dbReference>
<dbReference type="STRING" id="1185652.USDA257_c16740"/>
<evidence type="ECO:0000313" key="1">
    <source>
        <dbReference type="EMBL" id="AFL50262.1"/>
    </source>
</evidence>
<protein>
    <submittedName>
        <fullName evidence="1">Uncharacterized protein</fullName>
    </submittedName>
</protein>
<organism evidence="1 2">
    <name type="scientific">Sinorhizobium fredii (strain USDA 257)</name>
    <dbReference type="NCBI Taxonomy" id="1185652"/>
    <lineage>
        <taxon>Bacteria</taxon>
        <taxon>Pseudomonadati</taxon>
        <taxon>Pseudomonadota</taxon>
        <taxon>Alphaproteobacteria</taxon>
        <taxon>Hyphomicrobiales</taxon>
        <taxon>Rhizobiaceae</taxon>
        <taxon>Sinorhizobium/Ensifer group</taxon>
        <taxon>Sinorhizobium</taxon>
    </lineage>
</organism>
<sequence>MEDDEWVTNTDRLSIKLRVEVLQDISARQRGRLSGTAASCAMMTPGEM</sequence>
<dbReference type="AlphaFoldDB" id="I3X306"/>